<reference evidence="1 2" key="1">
    <citation type="submission" date="2024-04" db="EMBL/GenBank/DDBJ databases">
        <authorList>
            <person name="Rising A."/>
            <person name="Reimegard J."/>
            <person name="Sonavane S."/>
            <person name="Akerstrom W."/>
            <person name="Nylinder S."/>
            <person name="Hedman E."/>
            <person name="Kallberg Y."/>
        </authorList>
    </citation>
    <scope>NUCLEOTIDE SEQUENCE [LARGE SCALE GENOMIC DNA]</scope>
</reference>
<evidence type="ECO:0000313" key="1">
    <source>
        <dbReference type="EMBL" id="CAL1281566.1"/>
    </source>
</evidence>
<name>A0AAV2AC49_9ARAC</name>
<comment type="caution">
    <text evidence="1">The sequence shown here is derived from an EMBL/GenBank/DDBJ whole genome shotgun (WGS) entry which is preliminary data.</text>
</comment>
<keyword evidence="2" id="KW-1185">Reference proteome</keyword>
<sequence length="91" mass="10787">MQSAERKKLLEQFQNQMHAVINQGEAEMEKMRDSEEKLQGMSELEESHVEQYSAVHSELRKEMAILQKKILMDIQQQEMMNVRKQLKTLLP</sequence>
<accession>A0AAV2AC49</accession>
<dbReference type="EMBL" id="CAXIEN010000145">
    <property type="protein sequence ID" value="CAL1281566.1"/>
    <property type="molecule type" value="Genomic_DNA"/>
</dbReference>
<dbReference type="AlphaFoldDB" id="A0AAV2AC49"/>
<dbReference type="Proteomes" id="UP001497382">
    <property type="component" value="Unassembled WGS sequence"/>
</dbReference>
<evidence type="ECO:0000313" key="2">
    <source>
        <dbReference type="Proteomes" id="UP001497382"/>
    </source>
</evidence>
<proteinExistence type="predicted"/>
<gene>
    <name evidence="1" type="ORF">LARSCL_LOCUS11631</name>
</gene>
<protein>
    <submittedName>
        <fullName evidence="1">Uncharacterized protein</fullName>
    </submittedName>
</protein>
<organism evidence="1 2">
    <name type="scientific">Larinioides sclopetarius</name>
    <dbReference type="NCBI Taxonomy" id="280406"/>
    <lineage>
        <taxon>Eukaryota</taxon>
        <taxon>Metazoa</taxon>
        <taxon>Ecdysozoa</taxon>
        <taxon>Arthropoda</taxon>
        <taxon>Chelicerata</taxon>
        <taxon>Arachnida</taxon>
        <taxon>Araneae</taxon>
        <taxon>Araneomorphae</taxon>
        <taxon>Entelegynae</taxon>
        <taxon>Araneoidea</taxon>
        <taxon>Araneidae</taxon>
        <taxon>Larinioides</taxon>
    </lineage>
</organism>